<evidence type="ECO:0000256" key="8">
    <source>
        <dbReference type="RuleBase" id="RU363041"/>
    </source>
</evidence>
<dbReference type="eggNOG" id="COG0730">
    <property type="taxonomic scope" value="Bacteria"/>
</dbReference>
<dbReference type="Proteomes" id="UP000000442">
    <property type="component" value="Chromosome"/>
</dbReference>
<accession>C0QFG6</accession>
<feature type="transmembrane region" description="Helical" evidence="8">
    <location>
        <begin position="12"/>
        <end position="39"/>
    </location>
</feature>
<name>C0QFG6_DESAH</name>
<evidence type="ECO:0000256" key="5">
    <source>
        <dbReference type="ARBA" id="ARBA00022692"/>
    </source>
</evidence>
<dbReference type="InterPro" id="IPR052017">
    <property type="entry name" value="TSUP"/>
</dbReference>
<keyword evidence="6 8" id="KW-1133">Transmembrane helix</keyword>
<sequence>MTPIELSPQLFALLFGTGFFAGFVDSIAGGGGLISLPILMSTGMPPQMALGTNKLQGSFGTFIAACNYTSKGEVEPKKTLVGIFFTLIGALAGAWAIQRLDPWFLTYIIPLLLVGVFVYTLFSRDLGKVTTRARLSLNLFFVFFGLGLGFYDGFFGPGTGNFWMTGFMVVMGFSMTRAAGFTRIMNLVSNVVALTMFVVGQNVIYSVGITMALGQILGARLGSGLAIKKGAGFIRPVFLVVVFFTIVRLVYLNYSTLL</sequence>
<feature type="transmembrane region" description="Helical" evidence="8">
    <location>
        <begin position="135"/>
        <end position="154"/>
    </location>
</feature>
<dbReference type="RefSeq" id="WP_012662611.1">
    <property type="nucleotide sequence ID" value="NC_012108.1"/>
</dbReference>
<dbReference type="GO" id="GO:0005886">
    <property type="term" value="C:plasma membrane"/>
    <property type="evidence" value="ECO:0007669"/>
    <property type="project" value="UniProtKB-SubCell"/>
</dbReference>
<feature type="transmembrane region" description="Helical" evidence="8">
    <location>
        <begin position="103"/>
        <end position="123"/>
    </location>
</feature>
<evidence type="ECO:0000313" key="9">
    <source>
        <dbReference type="EMBL" id="ACN13362.1"/>
    </source>
</evidence>
<feature type="transmembrane region" description="Helical" evidence="8">
    <location>
        <begin position="160"/>
        <end position="179"/>
    </location>
</feature>
<comment type="subcellular location">
    <subcellularLocation>
        <location evidence="1 8">Cell membrane</location>
        <topology evidence="1 8">Multi-pass membrane protein</topology>
    </subcellularLocation>
</comment>
<proteinExistence type="inferred from homology"/>
<keyword evidence="4 8" id="KW-1003">Cell membrane</keyword>
<dbReference type="HOGENOM" id="CLU_045498_2_1_7"/>
<keyword evidence="5 8" id="KW-0812">Transmembrane</keyword>
<dbReference type="PANTHER" id="PTHR30269">
    <property type="entry name" value="TRANSMEMBRANE PROTEIN YFCA"/>
    <property type="match status" value="1"/>
</dbReference>
<reference evidence="9 10" key="1">
    <citation type="journal article" date="2009" name="Environ. Microbiol.">
        <title>Genome sequence of Desulfobacterium autotrophicum HRM2, a marine sulfate reducer oxidizing organic carbon completely to carbon dioxide.</title>
        <authorList>
            <person name="Strittmatter A.W."/>
            <person name="Liesegang H."/>
            <person name="Rabus R."/>
            <person name="Decker I."/>
            <person name="Amann J."/>
            <person name="Andres S."/>
            <person name="Henne A."/>
            <person name="Fricke W.F."/>
            <person name="Martinez-Arias R."/>
            <person name="Bartels D."/>
            <person name="Goesmann A."/>
            <person name="Krause L."/>
            <person name="Puehler A."/>
            <person name="Klenk H.P."/>
            <person name="Richter M."/>
            <person name="Schuler M."/>
            <person name="Gloeckner F.O."/>
            <person name="Meyerdierks A."/>
            <person name="Gottschalk G."/>
            <person name="Amann R."/>
        </authorList>
    </citation>
    <scope>NUCLEOTIDE SEQUENCE [LARGE SCALE GENOMIC DNA]</scope>
    <source>
        <strain evidence="10">ATCC 43914 / DSM 3382 / HRM2</strain>
    </source>
</reference>
<evidence type="ECO:0000256" key="1">
    <source>
        <dbReference type="ARBA" id="ARBA00004651"/>
    </source>
</evidence>
<keyword evidence="3" id="KW-0813">Transport</keyword>
<evidence type="ECO:0000256" key="3">
    <source>
        <dbReference type="ARBA" id="ARBA00022448"/>
    </source>
</evidence>
<feature type="transmembrane region" description="Helical" evidence="8">
    <location>
        <begin position="233"/>
        <end position="254"/>
    </location>
</feature>
<dbReference type="OrthoDB" id="554695at2"/>
<gene>
    <name evidence="9" type="ordered locus">HRM2_02400</name>
</gene>
<feature type="transmembrane region" description="Helical" evidence="8">
    <location>
        <begin position="191"/>
        <end position="213"/>
    </location>
</feature>
<protein>
    <recommendedName>
        <fullName evidence="8">Probable membrane transporter protein</fullName>
    </recommendedName>
</protein>
<evidence type="ECO:0000256" key="7">
    <source>
        <dbReference type="ARBA" id="ARBA00023136"/>
    </source>
</evidence>
<feature type="transmembrane region" description="Helical" evidence="8">
    <location>
        <begin position="79"/>
        <end position="97"/>
    </location>
</feature>
<comment type="similarity">
    <text evidence="2 8">Belongs to the 4-toluene sulfonate uptake permease (TSUP) (TC 2.A.102) family.</text>
</comment>
<evidence type="ECO:0000313" key="10">
    <source>
        <dbReference type="Proteomes" id="UP000000442"/>
    </source>
</evidence>
<dbReference type="Pfam" id="PF01925">
    <property type="entry name" value="TauE"/>
    <property type="match status" value="1"/>
</dbReference>
<keyword evidence="10" id="KW-1185">Reference proteome</keyword>
<organism evidence="9 10">
    <name type="scientific">Desulforapulum autotrophicum (strain ATCC 43914 / DSM 3382 / VKM B-1955 / HRM2)</name>
    <name type="common">Desulfobacterium autotrophicum</name>
    <dbReference type="NCBI Taxonomy" id="177437"/>
    <lineage>
        <taxon>Bacteria</taxon>
        <taxon>Pseudomonadati</taxon>
        <taxon>Thermodesulfobacteriota</taxon>
        <taxon>Desulfobacteria</taxon>
        <taxon>Desulfobacterales</taxon>
        <taxon>Desulfobacteraceae</taxon>
        <taxon>Desulforapulum</taxon>
    </lineage>
</organism>
<dbReference type="PANTHER" id="PTHR30269:SF25">
    <property type="entry name" value="MEMBRANE TRANSPORTER PROTEIN-RELATED"/>
    <property type="match status" value="1"/>
</dbReference>
<keyword evidence="7 8" id="KW-0472">Membrane</keyword>
<evidence type="ECO:0000256" key="6">
    <source>
        <dbReference type="ARBA" id="ARBA00022989"/>
    </source>
</evidence>
<dbReference type="InterPro" id="IPR002781">
    <property type="entry name" value="TM_pro_TauE-like"/>
</dbReference>
<evidence type="ECO:0000256" key="4">
    <source>
        <dbReference type="ARBA" id="ARBA00022475"/>
    </source>
</evidence>
<dbReference type="KEGG" id="dat:HRM2_02400"/>
<dbReference type="EMBL" id="CP001087">
    <property type="protein sequence ID" value="ACN13362.1"/>
    <property type="molecule type" value="Genomic_DNA"/>
</dbReference>
<evidence type="ECO:0000256" key="2">
    <source>
        <dbReference type="ARBA" id="ARBA00009142"/>
    </source>
</evidence>
<dbReference type="AlphaFoldDB" id="C0QFG6"/>